<dbReference type="Pfam" id="PF01869">
    <property type="entry name" value="BcrAD_BadFG"/>
    <property type="match status" value="1"/>
</dbReference>
<keyword evidence="2" id="KW-0418">Kinase</keyword>
<keyword evidence="3" id="KW-1185">Reference proteome</keyword>
<dbReference type="PANTHER" id="PTHR43190">
    <property type="entry name" value="N-ACETYL-D-GLUCOSAMINE KINASE"/>
    <property type="match status" value="1"/>
</dbReference>
<proteinExistence type="predicted"/>
<reference evidence="2 3" key="1">
    <citation type="submission" date="2016-10" db="EMBL/GenBank/DDBJ databases">
        <authorList>
            <person name="de Groot N.N."/>
        </authorList>
    </citation>
    <scope>NUCLEOTIDE SEQUENCE [LARGE SCALE GENOMIC DNA]</scope>
    <source>
        <strain evidence="2 3">DSM 16199</strain>
    </source>
</reference>
<sequence>MKQNLCLGVDGGGSGCRAALCDAQGRIVGTGHGGPANATSDFDGACSNIADAIAQAMDAVSADMNHVAGGFLGLAGMRKPCQAQDMTARLGLLRCTVTEDRPSMIAGALGDRDGAVAALGTGSFVGIARGGIVRAVGGWGLQLSDHASAAWVGRAGLSATLEAVDDMQSMGPMAQAVLARWDGDTDAIVDFAGAARPADYGALAPVVTEAAQADPAAAAIMAQAATWIERALLALGHDDSLPLVMTGGLGDALRPWMARAGRQFSDPAGSALDGALLLARRGAWG</sequence>
<dbReference type="SUPFAM" id="SSF53067">
    <property type="entry name" value="Actin-like ATPase domain"/>
    <property type="match status" value="2"/>
</dbReference>
<dbReference type="AlphaFoldDB" id="A0A1I4FI63"/>
<evidence type="ECO:0000313" key="2">
    <source>
        <dbReference type="EMBL" id="SFL16516.1"/>
    </source>
</evidence>
<organism evidence="2 3">
    <name type="scientific">Loktanella salsilacus</name>
    <dbReference type="NCBI Taxonomy" id="195913"/>
    <lineage>
        <taxon>Bacteria</taxon>
        <taxon>Pseudomonadati</taxon>
        <taxon>Pseudomonadota</taxon>
        <taxon>Alphaproteobacteria</taxon>
        <taxon>Rhodobacterales</taxon>
        <taxon>Roseobacteraceae</taxon>
        <taxon>Loktanella</taxon>
    </lineage>
</organism>
<protein>
    <submittedName>
        <fullName evidence="2">Glucosamine kinase</fullName>
    </submittedName>
</protein>
<gene>
    <name evidence="2" type="ORF">SAMN04488004_10953</name>
</gene>
<dbReference type="InterPro" id="IPR052519">
    <property type="entry name" value="Euk-type_GlcNAc_Kinase"/>
</dbReference>
<evidence type="ECO:0000259" key="1">
    <source>
        <dbReference type="Pfam" id="PF01869"/>
    </source>
</evidence>
<dbReference type="STRING" id="195913.SAMN04488004_10953"/>
<accession>A0A1I4FI63</accession>
<dbReference type="Gene3D" id="3.30.420.40">
    <property type="match status" value="2"/>
</dbReference>
<keyword evidence="2" id="KW-0808">Transferase</keyword>
<dbReference type="OrthoDB" id="63487at2"/>
<dbReference type="PANTHER" id="PTHR43190:SF3">
    <property type="entry name" value="N-ACETYL-D-GLUCOSAMINE KINASE"/>
    <property type="match status" value="1"/>
</dbReference>
<name>A0A1I4FI63_9RHOB</name>
<dbReference type="InterPro" id="IPR002731">
    <property type="entry name" value="ATPase_BadF"/>
</dbReference>
<dbReference type="GO" id="GO:0016301">
    <property type="term" value="F:kinase activity"/>
    <property type="evidence" value="ECO:0007669"/>
    <property type="project" value="UniProtKB-KW"/>
</dbReference>
<dbReference type="CDD" id="cd24082">
    <property type="entry name" value="ASKHA_NBD_GspK-like"/>
    <property type="match status" value="1"/>
</dbReference>
<dbReference type="Proteomes" id="UP000199550">
    <property type="component" value="Unassembled WGS sequence"/>
</dbReference>
<evidence type="ECO:0000313" key="3">
    <source>
        <dbReference type="Proteomes" id="UP000199550"/>
    </source>
</evidence>
<dbReference type="RefSeq" id="WP_090188947.1">
    <property type="nucleotide sequence ID" value="NZ_FOTF01000009.1"/>
</dbReference>
<dbReference type="InterPro" id="IPR043129">
    <property type="entry name" value="ATPase_NBD"/>
</dbReference>
<dbReference type="EMBL" id="FOTF01000009">
    <property type="protein sequence ID" value="SFL16516.1"/>
    <property type="molecule type" value="Genomic_DNA"/>
</dbReference>
<feature type="domain" description="ATPase BadF/BadG/BcrA/BcrD type" evidence="1">
    <location>
        <begin position="7"/>
        <end position="249"/>
    </location>
</feature>